<dbReference type="EMBL" id="BHVY01000004">
    <property type="protein sequence ID" value="GIJ87291.1"/>
    <property type="molecule type" value="Genomic_DNA"/>
</dbReference>
<dbReference type="EC" id="3.1.3.3" evidence="4"/>
<evidence type="ECO:0000256" key="3">
    <source>
        <dbReference type="ARBA" id="ARBA00009184"/>
    </source>
</evidence>
<proteinExistence type="inferred from homology"/>
<dbReference type="Pfam" id="PF00702">
    <property type="entry name" value="Hydrolase"/>
    <property type="match status" value="1"/>
</dbReference>
<evidence type="ECO:0000313" key="14">
    <source>
        <dbReference type="Proteomes" id="UP001043456"/>
    </source>
</evidence>
<keyword evidence="8" id="KW-0460">Magnesium</keyword>
<dbReference type="SFLD" id="SFLDG01137">
    <property type="entry name" value="C1.6.1:_Phosphoserine_Phosphat"/>
    <property type="match status" value="1"/>
</dbReference>
<evidence type="ECO:0000256" key="12">
    <source>
        <dbReference type="SAM" id="MobiDB-lite"/>
    </source>
</evidence>
<evidence type="ECO:0000256" key="5">
    <source>
        <dbReference type="ARBA" id="ARBA00022605"/>
    </source>
</evidence>
<organism evidence="13 14">
    <name type="scientific">Aspergillus pseudoviridinutans</name>
    <dbReference type="NCBI Taxonomy" id="1517512"/>
    <lineage>
        <taxon>Eukaryota</taxon>
        <taxon>Fungi</taxon>
        <taxon>Dikarya</taxon>
        <taxon>Ascomycota</taxon>
        <taxon>Pezizomycotina</taxon>
        <taxon>Eurotiomycetes</taxon>
        <taxon>Eurotiomycetidae</taxon>
        <taxon>Eurotiales</taxon>
        <taxon>Aspergillaceae</taxon>
        <taxon>Aspergillus</taxon>
        <taxon>Aspergillus subgen. Fumigati</taxon>
    </lineage>
</organism>
<dbReference type="AlphaFoldDB" id="A0A9P3BGH0"/>
<dbReference type="RefSeq" id="XP_043158037.1">
    <property type="nucleotide sequence ID" value="XM_043302102.1"/>
</dbReference>
<dbReference type="NCBIfam" id="TIGR00338">
    <property type="entry name" value="serB"/>
    <property type="match status" value="1"/>
</dbReference>
<dbReference type="SFLD" id="SFLDF00029">
    <property type="entry name" value="phosphoserine_phosphatase"/>
    <property type="match status" value="1"/>
</dbReference>
<evidence type="ECO:0000256" key="9">
    <source>
        <dbReference type="ARBA" id="ARBA00023299"/>
    </source>
</evidence>
<dbReference type="GO" id="GO:0000287">
    <property type="term" value="F:magnesium ion binding"/>
    <property type="evidence" value="ECO:0007669"/>
    <property type="project" value="TreeGrafter"/>
</dbReference>
<dbReference type="PANTHER" id="PTHR43344">
    <property type="entry name" value="PHOSPHOSERINE PHOSPHATASE"/>
    <property type="match status" value="1"/>
</dbReference>
<dbReference type="SFLD" id="SFLDG01136">
    <property type="entry name" value="C1.6:_Phosphoserine_Phosphatas"/>
    <property type="match status" value="1"/>
</dbReference>
<evidence type="ECO:0000256" key="2">
    <source>
        <dbReference type="ARBA" id="ARBA00005135"/>
    </source>
</evidence>
<dbReference type="CDD" id="cd07500">
    <property type="entry name" value="HAD_PSP"/>
    <property type="match status" value="1"/>
</dbReference>
<dbReference type="PANTHER" id="PTHR43344:SF2">
    <property type="entry name" value="PHOSPHOSERINE PHOSPHATASE"/>
    <property type="match status" value="1"/>
</dbReference>
<dbReference type="GeneID" id="67004808"/>
<accession>A0A9P3BGH0</accession>
<evidence type="ECO:0000256" key="6">
    <source>
        <dbReference type="ARBA" id="ARBA00022723"/>
    </source>
</evidence>
<dbReference type="InterPro" id="IPR050582">
    <property type="entry name" value="HAD-like_SerB"/>
</dbReference>
<gene>
    <name evidence="13" type="ORF">Asppvi_006197</name>
</gene>
<evidence type="ECO:0000313" key="13">
    <source>
        <dbReference type="EMBL" id="GIJ87291.1"/>
    </source>
</evidence>
<dbReference type="OrthoDB" id="27226at2759"/>
<dbReference type="InterPro" id="IPR004469">
    <property type="entry name" value="PSP"/>
</dbReference>
<feature type="active site" description="Proton donor" evidence="11">
    <location>
        <position position="253"/>
    </location>
</feature>
<dbReference type="GO" id="GO:0006564">
    <property type="term" value="P:L-serine biosynthetic process"/>
    <property type="evidence" value="ECO:0007669"/>
    <property type="project" value="UniProtKB-KW"/>
</dbReference>
<feature type="region of interest" description="Disordered" evidence="12">
    <location>
        <begin position="108"/>
        <end position="131"/>
    </location>
</feature>
<feature type="active site" description="Nucleophile" evidence="11">
    <location>
        <position position="251"/>
    </location>
</feature>
<dbReference type="NCBIfam" id="TIGR01488">
    <property type="entry name" value="HAD-SF-IB"/>
    <property type="match status" value="1"/>
</dbReference>
<dbReference type="SFLD" id="SFLDG01129">
    <property type="entry name" value="C1.5:_HAD__Beta-PGM__Phosphata"/>
    <property type="match status" value="1"/>
</dbReference>
<dbReference type="GO" id="GO:0005737">
    <property type="term" value="C:cytoplasm"/>
    <property type="evidence" value="ECO:0007669"/>
    <property type="project" value="TreeGrafter"/>
</dbReference>
<keyword evidence="7" id="KW-0378">Hydrolase</keyword>
<comment type="pathway">
    <text evidence="2">Amino-acid biosynthesis; L-serine biosynthesis; L-serine from 3-phospho-D-glycerate: step 3/3.</text>
</comment>
<keyword evidence="6" id="KW-0479">Metal-binding</keyword>
<comment type="cofactor">
    <cofactor evidence="1">
        <name>Mg(2+)</name>
        <dbReference type="ChEBI" id="CHEBI:18420"/>
    </cofactor>
</comment>
<dbReference type="SFLD" id="SFLDS00003">
    <property type="entry name" value="Haloacid_Dehalogenase"/>
    <property type="match status" value="1"/>
</dbReference>
<comment type="caution">
    <text evidence="13">The sequence shown here is derived from an EMBL/GenBank/DDBJ whole genome shotgun (WGS) entry which is preliminary data.</text>
</comment>
<reference evidence="13 14" key="1">
    <citation type="submission" date="2018-10" db="EMBL/GenBank/DDBJ databases">
        <title>Pan-genome distribution and transcriptional activeness of fungal secondary metabolism genes in Aspergillus section Fumigati.</title>
        <authorList>
            <person name="Takahashi H."/>
            <person name="Umemura M."/>
            <person name="Ninomiya A."/>
            <person name="Kusuya Y."/>
            <person name="Urayama S."/>
            <person name="Shimizu M."/>
            <person name="Watanabe A."/>
            <person name="Kamei K."/>
            <person name="Yaguchi T."/>
            <person name="Hagiwara D."/>
        </authorList>
    </citation>
    <scope>NUCLEOTIDE SEQUENCE [LARGE SCALE GENOMIC DNA]</scope>
    <source>
        <strain evidence="13 14">IFM 55266</strain>
    </source>
</reference>
<evidence type="ECO:0000256" key="7">
    <source>
        <dbReference type="ARBA" id="ARBA00022801"/>
    </source>
</evidence>
<keyword evidence="5" id="KW-0028">Amino-acid biosynthesis</keyword>
<dbReference type="FunFam" id="3.40.50.1000:FF:000143">
    <property type="entry name" value="Phosphoserine phosphatase serb"/>
    <property type="match status" value="1"/>
</dbReference>
<protein>
    <recommendedName>
        <fullName evidence="4">phosphoserine phosphatase</fullName>
        <ecNumber evidence="4">3.1.3.3</ecNumber>
    </recommendedName>
    <alternativeName>
        <fullName evidence="10">O-phosphoserine phosphohydrolase</fullName>
    </alternativeName>
</protein>
<evidence type="ECO:0000256" key="10">
    <source>
        <dbReference type="ARBA" id="ARBA00031693"/>
    </source>
</evidence>
<dbReference type="Gene3D" id="3.40.50.1000">
    <property type="entry name" value="HAD superfamily/HAD-like"/>
    <property type="match status" value="1"/>
</dbReference>
<dbReference type="GO" id="GO:0036424">
    <property type="term" value="F:L-phosphoserine phosphatase activity"/>
    <property type="evidence" value="ECO:0007669"/>
    <property type="project" value="InterPro"/>
</dbReference>
<dbReference type="InterPro" id="IPR036412">
    <property type="entry name" value="HAD-like_sf"/>
</dbReference>
<dbReference type="SUPFAM" id="SSF56784">
    <property type="entry name" value="HAD-like"/>
    <property type="match status" value="1"/>
</dbReference>
<keyword evidence="14" id="KW-1185">Reference proteome</keyword>
<name>A0A9P3BGH0_9EURO</name>
<comment type="similarity">
    <text evidence="3">Belongs to the HAD-like hydrolase superfamily. SerB family.</text>
</comment>
<evidence type="ECO:0000256" key="1">
    <source>
        <dbReference type="ARBA" id="ARBA00001946"/>
    </source>
</evidence>
<sequence>MEAPNPIARPARPVLRQCLSSNSFIQDHQQYKPPVSFTQNIEDVLGASRESLLQSLSNLHVNPISPDPEKVTESGIVHTIFNHQTNPLPTGTSKLVATIIYKSANPVHPHLHPDSSPNANKLPSPMVPVGSAPTVDIEKLPREPPAPEPEPLDHLYGPFVSQLCLTNFLQIMESLSTPYQRMNTSHRCLDQDDQPRVVEVTLSPPPNPEYLSFDDLRKHESIWRFEREWNVEVVLQKESVFRRHKRLVVFDMDSTLIQNEVIDEIAKFIGVEKEVSEITERAMNGELDFAASLKERVGLLKGVPADVFEKLKPVLTVSPGARELCKALKKLGCKLAVLSGGFQPLAEWLAGQLGIDYAFANHLEIDEASQTLTGKLVPAHPIIDASKKRELLTSLAAENGIPISQVVSVGDGANDLLMLHAAGLGVAWRAKSKVQLEAPTRLNGESMLDILYLFGMTKEDIKELVSDDATKPGFS</sequence>
<dbReference type="Proteomes" id="UP001043456">
    <property type="component" value="Unassembled WGS sequence"/>
</dbReference>
<evidence type="ECO:0000256" key="4">
    <source>
        <dbReference type="ARBA" id="ARBA00012640"/>
    </source>
</evidence>
<dbReference type="InterPro" id="IPR023214">
    <property type="entry name" value="HAD_sf"/>
</dbReference>
<keyword evidence="9" id="KW-0718">Serine biosynthesis</keyword>
<evidence type="ECO:0000256" key="11">
    <source>
        <dbReference type="PIRSR" id="PIRSR604469-1"/>
    </source>
</evidence>
<evidence type="ECO:0000256" key="8">
    <source>
        <dbReference type="ARBA" id="ARBA00022842"/>
    </source>
</evidence>